<sequence length="433" mass="48312">MIYRKSRKLLQQGERTAGVLVLNGRTGWVAGMHWTQSGATGLLNRLRLQDTHWVTSGKGTGRVTGLVSPGKIRRGVKLYSLASLFQSAIGGSSHGLYRLDDDSNKWVFLATVRDQLTVMADVTGTLQEVCTARNHFLTFNDPGEEGWRCVADHQQNISWKTLVEGLSSQNMARARLKETSLRRPLSVIAIAAVMMVTGAWIQNESSQAARDAAIEASRKVVKVIKPEEAVQPEKLPGPWATRFTVPVFLKACWATRSQTRISIVGWRVSVGECDEQQQGLRLHYEAVQGSTIDNFDRRVIELYGHPATFDFVDGGKNGNVFIPFGFPDVHSLQDEPLRPANERLKSFISHMQRKTVPVQLSEVKQPETLPGTKNEQPKTDWQEYTFTLSTGLMPELLLEGMDARGVRISSISYTVSPQGLYHYTLRGSLYAKK</sequence>
<accession>A0A5Y2ZXI5</accession>
<proteinExistence type="predicted"/>
<protein>
    <submittedName>
        <fullName evidence="1">Pilus assembly protein</fullName>
    </submittedName>
</protein>
<name>A0A5Y2ZXI5_SALER</name>
<dbReference type="Pfam" id="PF06864">
    <property type="entry name" value="PAP_PilO"/>
    <property type="match status" value="1"/>
</dbReference>
<organism evidence="1">
    <name type="scientific">Salmonella enterica</name>
    <name type="common">Salmonella choleraesuis</name>
    <dbReference type="NCBI Taxonomy" id="28901"/>
    <lineage>
        <taxon>Bacteria</taxon>
        <taxon>Pseudomonadati</taxon>
        <taxon>Pseudomonadota</taxon>
        <taxon>Gammaproteobacteria</taxon>
        <taxon>Enterobacterales</taxon>
        <taxon>Enterobacteriaceae</taxon>
        <taxon>Salmonella</taxon>
    </lineage>
</organism>
<dbReference type="EMBL" id="AAIPPN010000005">
    <property type="protein sequence ID" value="ECG8066750.1"/>
    <property type="molecule type" value="Genomic_DNA"/>
</dbReference>
<reference evidence="1" key="1">
    <citation type="submission" date="2019-07" db="EMBL/GenBank/DDBJ databases">
        <authorList>
            <consortium name="PulseNet: The National Subtyping Network for Foodborne Disease Surveillance"/>
            <person name="Tarr C.L."/>
            <person name="Trees E."/>
            <person name="Katz L.S."/>
            <person name="Carleton-Romer H.A."/>
            <person name="Stroika S."/>
            <person name="Kucerova Z."/>
            <person name="Roache K.F."/>
            <person name="Sabol A.L."/>
            <person name="Besser J."/>
            <person name="Gerner-Smidt P."/>
        </authorList>
    </citation>
    <scope>NUCLEOTIDE SEQUENCE</scope>
    <source>
        <strain evidence="1">PNUSAS081329</strain>
    </source>
</reference>
<dbReference type="InterPro" id="IPR009663">
    <property type="entry name" value="PAP_PilO"/>
</dbReference>
<comment type="caution">
    <text evidence="1">The sequence shown here is derived from an EMBL/GenBank/DDBJ whole genome shotgun (WGS) entry which is preliminary data.</text>
</comment>
<evidence type="ECO:0000313" key="1">
    <source>
        <dbReference type="EMBL" id="ECG8066750.1"/>
    </source>
</evidence>
<gene>
    <name evidence="1" type="ORF">FNG02_14830</name>
</gene>
<dbReference type="AlphaFoldDB" id="A0A5Y2ZXI5"/>